<keyword evidence="14" id="KW-0229">DNA integration</keyword>
<evidence type="ECO:0000256" key="10">
    <source>
        <dbReference type="ARBA" id="ARBA00022801"/>
    </source>
</evidence>
<evidence type="ECO:0000256" key="17">
    <source>
        <dbReference type="ARBA" id="ARBA00023113"/>
    </source>
</evidence>
<evidence type="ECO:0000256" key="3">
    <source>
        <dbReference type="ARBA" id="ARBA00022612"/>
    </source>
</evidence>
<dbReference type="InterPro" id="IPR054722">
    <property type="entry name" value="PolX-like_BBD"/>
</dbReference>
<evidence type="ECO:0000256" key="7">
    <source>
        <dbReference type="ARBA" id="ARBA00022723"/>
    </source>
</evidence>
<evidence type="ECO:0000313" key="24">
    <source>
        <dbReference type="Proteomes" id="UP000249464"/>
    </source>
</evidence>
<dbReference type="SUPFAM" id="SSF53098">
    <property type="entry name" value="Ribonuclease H-like"/>
    <property type="match status" value="1"/>
</dbReference>
<dbReference type="Pfam" id="PF00665">
    <property type="entry name" value="rve"/>
    <property type="match status" value="1"/>
</dbReference>
<dbReference type="InterPro" id="IPR012337">
    <property type="entry name" value="RNaseH-like_sf"/>
</dbReference>
<keyword evidence="17" id="KW-0917">Virion maturation</keyword>
<evidence type="ECO:0000256" key="12">
    <source>
        <dbReference type="ARBA" id="ARBA00022842"/>
    </source>
</evidence>
<sequence length="722" mass="79649">MTGEQSTIDKSVDADPSSHSQASRFPAFAILTKITTSTYGSITFASPSTGDDDELDRAHDAVHRAMHQTCSESVAHLLVSCYDMTPEQTVEYLRKHLGRSSLRGIFTQIGKLFSVGPPPAQEDDYLPWAGSITRLTTDLRAHKLTFDQVVACHLIAIVGARRPSYLDEFDSKGVDAMPTVDTVIAADRAPANLRQDTGNAATALLATTGAQPKPKKKKFPRRETTKGEEPMANLALPSVEDILGTDSVGAFFTQLPKGHSREMILYDTAATHHVINDPAAFADLKATAPSSLMSIKGEGKTIMGVGTACVEDQNGKRYKLINSIFVPSAPANLFAGHRADRDSRKITIQNGRFKLAGNDDILLTGQKLNSGLYRLDLKLVQARSAPLDCAYAQAVPKLRIAIRKTPRSRPHRSFVLRRRAVTCKSSLALVIVDGCTRYMWVLTMPRKSDSFERFKTWKLRVELSSGHTLKVVRSDRGGEFLSTEFKRWLDDTGLSRQLTIPSTPEQNGVAERANRSISEAARTMLYESGLPTVFWAEAVATYVYVKNRSPHSALGGKVPFREWTGKPAHVHHLRVFGCRAWHTANTEQHLESKAYRLWDPVRGRLTLSRSVTFFEDKFPAREGAPAPRTPTIEAIEVVVPRPVATNRHEAAQQPIAAAPEVEVHALEENPVDDIDPAEQYGPVVEDVPKELRFEAPGPAWAAPVGKRDRRAPERFEPEAFAA</sequence>
<feature type="region of interest" description="Disordered" evidence="21">
    <location>
        <begin position="1"/>
        <end position="20"/>
    </location>
</feature>
<evidence type="ECO:0000256" key="14">
    <source>
        <dbReference type="ARBA" id="ARBA00022908"/>
    </source>
</evidence>
<dbReference type="GO" id="GO:0006310">
    <property type="term" value="P:DNA recombination"/>
    <property type="evidence" value="ECO:0007669"/>
    <property type="project" value="UniProtKB-KW"/>
</dbReference>
<evidence type="ECO:0000256" key="19">
    <source>
        <dbReference type="ARBA" id="ARBA00048173"/>
    </source>
</evidence>
<dbReference type="PANTHER" id="PTHR42648:SF11">
    <property type="entry name" value="TRANSPOSON TY4-P GAG-POL POLYPROTEIN"/>
    <property type="match status" value="1"/>
</dbReference>
<dbReference type="Proteomes" id="UP000249464">
    <property type="component" value="Unassembled WGS sequence"/>
</dbReference>
<dbReference type="PANTHER" id="PTHR42648">
    <property type="entry name" value="TRANSPOSASE, PUTATIVE-RELATED"/>
    <property type="match status" value="1"/>
</dbReference>
<keyword evidence="12" id="KW-0460">Magnesium</keyword>
<keyword evidence="9" id="KW-0255">Endonuclease</keyword>
<name>A0A2X0MEF7_9BASI</name>
<evidence type="ECO:0000256" key="21">
    <source>
        <dbReference type="SAM" id="MobiDB-lite"/>
    </source>
</evidence>
<keyword evidence="15" id="KW-0695">RNA-directed DNA polymerase</keyword>
<dbReference type="Pfam" id="PF22936">
    <property type="entry name" value="Pol_BBD"/>
    <property type="match status" value="1"/>
</dbReference>
<keyword evidence="2" id="KW-0815">Transposition</keyword>
<dbReference type="GO" id="GO:0005524">
    <property type="term" value="F:ATP binding"/>
    <property type="evidence" value="ECO:0007669"/>
    <property type="project" value="UniProtKB-KW"/>
</dbReference>
<evidence type="ECO:0000256" key="20">
    <source>
        <dbReference type="ARBA" id="ARBA00049244"/>
    </source>
</evidence>
<dbReference type="InterPro" id="IPR001584">
    <property type="entry name" value="Integrase_cat-core"/>
</dbReference>
<feature type="region of interest" description="Disordered" evidence="21">
    <location>
        <begin position="207"/>
        <end position="227"/>
    </location>
</feature>
<evidence type="ECO:0000256" key="8">
    <source>
        <dbReference type="ARBA" id="ARBA00022741"/>
    </source>
</evidence>
<dbReference type="GO" id="GO:0003964">
    <property type="term" value="F:RNA-directed DNA polymerase activity"/>
    <property type="evidence" value="ECO:0007669"/>
    <property type="project" value="UniProtKB-KW"/>
</dbReference>
<keyword evidence="3" id="KW-1188">Viral release from host cell</keyword>
<keyword evidence="6" id="KW-0540">Nuclease</keyword>
<evidence type="ECO:0000256" key="9">
    <source>
        <dbReference type="ARBA" id="ARBA00022759"/>
    </source>
</evidence>
<keyword evidence="11" id="KW-0067">ATP-binding</keyword>
<dbReference type="InterPro" id="IPR036397">
    <property type="entry name" value="RNaseH_sf"/>
</dbReference>
<evidence type="ECO:0000259" key="22">
    <source>
        <dbReference type="PROSITE" id="PS50994"/>
    </source>
</evidence>
<protein>
    <submittedName>
        <fullName evidence="23">BQ5605_C015g07792 protein</fullName>
    </submittedName>
</protein>
<keyword evidence="8" id="KW-0547">Nucleotide-binding</keyword>
<dbReference type="GO" id="GO:0005634">
    <property type="term" value="C:nucleus"/>
    <property type="evidence" value="ECO:0007669"/>
    <property type="project" value="UniProtKB-ARBA"/>
</dbReference>
<evidence type="ECO:0000256" key="11">
    <source>
        <dbReference type="ARBA" id="ARBA00022840"/>
    </source>
</evidence>
<dbReference type="GO" id="GO:0032196">
    <property type="term" value="P:transposition"/>
    <property type="evidence" value="ECO:0007669"/>
    <property type="project" value="UniProtKB-KW"/>
</dbReference>
<feature type="domain" description="Integrase catalytic" evidence="22">
    <location>
        <begin position="402"/>
        <end position="567"/>
    </location>
</feature>
<comment type="catalytic activity">
    <reaction evidence="20">
        <text>DNA(n) + a 2'-deoxyribonucleoside 5'-triphosphate = DNA(n+1) + diphosphate</text>
        <dbReference type="Rhea" id="RHEA:22508"/>
        <dbReference type="Rhea" id="RHEA-COMP:17339"/>
        <dbReference type="Rhea" id="RHEA-COMP:17340"/>
        <dbReference type="ChEBI" id="CHEBI:33019"/>
        <dbReference type="ChEBI" id="CHEBI:61560"/>
        <dbReference type="ChEBI" id="CHEBI:173112"/>
        <dbReference type="EC" id="2.7.7.7"/>
    </reaction>
</comment>
<keyword evidence="24" id="KW-1185">Reference proteome</keyword>
<evidence type="ECO:0000256" key="6">
    <source>
        <dbReference type="ARBA" id="ARBA00022722"/>
    </source>
</evidence>
<keyword evidence="18" id="KW-0233">DNA recombination</keyword>
<keyword evidence="13" id="KW-0694">RNA-binding</keyword>
<keyword evidence="5" id="KW-0548">Nucleotidyltransferase</keyword>
<dbReference type="STRING" id="796604.A0A2X0MEF7"/>
<comment type="catalytic activity">
    <reaction evidence="19">
        <text>DNA(n) + a 2'-deoxyribonucleoside 5'-triphosphate = DNA(n+1) + diphosphate</text>
        <dbReference type="Rhea" id="RHEA:22508"/>
        <dbReference type="Rhea" id="RHEA-COMP:17339"/>
        <dbReference type="Rhea" id="RHEA-COMP:17340"/>
        <dbReference type="ChEBI" id="CHEBI:33019"/>
        <dbReference type="ChEBI" id="CHEBI:61560"/>
        <dbReference type="ChEBI" id="CHEBI:173112"/>
        <dbReference type="EC" id="2.7.7.49"/>
    </reaction>
</comment>
<evidence type="ECO:0000256" key="4">
    <source>
        <dbReference type="ARBA" id="ARBA00022670"/>
    </source>
</evidence>
<dbReference type="EMBL" id="FQNC01000015">
    <property type="protein sequence ID" value="SGY17484.1"/>
    <property type="molecule type" value="Genomic_DNA"/>
</dbReference>
<comment type="function">
    <text evidence="1">The aspartyl protease (PR) mediates the proteolytic cleavages of the Gag and Gag-Pol polyproteins after assembly of the VLP.</text>
</comment>
<keyword evidence="4" id="KW-0645">Protease</keyword>
<evidence type="ECO:0000256" key="5">
    <source>
        <dbReference type="ARBA" id="ARBA00022695"/>
    </source>
</evidence>
<reference evidence="23 24" key="1">
    <citation type="submission" date="2016-11" db="EMBL/GenBank/DDBJ databases">
        <authorList>
            <person name="Jaros S."/>
            <person name="Januszkiewicz K."/>
            <person name="Wedrychowicz H."/>
        </authorList>
    </citation>
    <scope>NUCLEOTIDE SEQUENCE [LARGE SCALE GENOMIC DNA]</scope>
</reference>
<dbReference type="GO" id="GO:0008233">
    <property type="term" value="F:peptidase activity"/>
    <property type="evidence" value="ECO:0007669"/>
    <property type="project" value="UniProtKB-KW"/>
</dbReference>
<dbReference type="GO" id="GO:0003723">
    <property type="term" value="F:RNA binding"/>
    <property type="evidence" value="ECO:0007669"/>
    <property type="project" value="UniProtKB-KW"/>
</dbReference>
<dbReference type="GO" id="GO:0046872">
    <property type="term" value="F:metal ion binding"/>
    <property type="evidence" value="ECO:0007669"/>
    <property type="project" value="UniProtKB-KW"/>
</dbReference>
<dbReference type="AlphaFoldDB" id="A0A2X0MEF7"/>
<feature type="compositionally biased region" description="Basic and acidic residues" evidence="21">
    <location>
        <begin position="710"/>
        <end position="722"/>
    </location>
</feature>
<dbReference type="Pfam" id="PF25597">
    <property type="entry name" value="SH3_retrovirus"/>
    <property type="match status" value="1"/>
</dbReference>
<evidence type="ECO:0000256" key="1">
    <source>
        <dbReference type="ARBA" id="ARBA00002180"/>
    </source>
</evidence>
<dbReference type="GO" id="GO:0006508">
    <property type="term" value="P:proteolysis"/>
    <property type="evidence" value="ECO:0007669"/>
    <property type="project" value="UniProtKB-KW"/>
</dbReference>
<feature type="region of interest" description="Disordered" evidence="21">
    <location>
        <begin position="695"/>
        <end position="722"/>
    </location>
</feature>
<dbReference type="PROSITE" id="PS50994">
    <property type="entry name" value="INTEGRASE"/>
    <property type="match status" value="1"/>
</dbReference>
<keyword evidence="16" id="KW-0808">Transferase</keyword>
<dbReference type="GO" id="GO:0015074">
    <property type="term" value="P:DNA integration"/>
    <property type="evidence" value="ECO:0007669"/>
    <property type="project" value="UniProtKB-KW"/>
</dbReference>
<dbReference type="InterPro" id="IPR057670">
    <property type="entry name" value="SH3_retrovirus"/>
</dbReference>
<proteinExistence type="predicted"/>
<evidence type="ECO:0000256" key="18">
    <source>
        <dbReference type="ARBA" id="ARBA00023172"/>
    </source>
</evidence>
<evidence type="ECO:0000256" key="16">
    <source>
        <dbReference type="ARBA" id="ARBA00022932"/>
    </source>
</evidence>
<keyword evidence="16" id="KW-0239">DNA-directed DNA polymerase</keyword>
<evidence type="ECO:0000256" key="2">
    <source>
        <dbReference type="ARBA" id="ARBA00022578"/>
    </source>
</evidence>
<gene>
    <name evidence="23" type="primary">BQ5605_C015g07792</name>
    <name evidence="23" type="ORF">BQ5605_C015G07792</name>
</gene>
<dbReference type="Gene3D" id="3.30.420.10">
    <property type="entry name" value="Ribonuclease H-like superfamily/Ribonuclease H"/>
    <property type="match status" value="1"/>
</dbReference>
<dbReference type="GO" id="GO:0004519">
    <property type="term" value="F:endonuclease activity"/>
    <property type="evidence" value="ECO:0007669"/>
    <property type="project" value="UniProtKB-KW"/>
</dbReference>
<dbReference type="InterPro" id="IPR039537">
    <property type="entry name" value="Retrotran_Ty1/copia-like"/>
</dbReference>
<evidence type="ECO:0000256" key="15">
    <source>
        <dbReference type="ARBA" id="ARBA00022918"/>
    </source>
</evidence>
<organism evidence="23 24">
    <name type="scientific">Microbotryum silenes-dioicae</name>
    <dbReference type="NCBI Taxonomy" id="796604"/>
    <lineage>
        <taxon>Eukaryota</taxon>
        <taxon>Fungi</taxon>
        <taxon>Dikarya</taxon>
        <taxon>Basidiomycota</taxon>
        <taxon>Pucciniomycotina</taxon>
        <taxon>Microbotryomycetes</taxon>
        <taxon>Microbotryales</taxon>
        <taxon>Microbotryaceae</taxon>
        <taxon>Microbotryum</taxon>
    </lineage>
</organism>
<keyword evidence="7" id="KW-0479">Metal-binding</keyword>
<keyword evidence="10" id="KW-0378">Hydrolase</keyword>
<evidence type="ECO:0000256" key="13">
    <source>
        <dbReference type="ARBA" id="ARBA00022884"/>
    </source>
</evidence>
<accession>A0A2X0MEF7</accession>
<evidence type="ECO:0000313" key="23">
    <source>
        <dbReference type="EMBL" id="SGY17484.1"/>
    </source>
</evidence>
<dbReference type="GO" id="GO:0003887">
    <property type="term" value="F:DNA-directed DNA polymerase activity"/>
    <property type="evidence" value="ECO:0007669"/>
    <property type="project" value="UniProtKB-KW"/>
</dbReference>